<dbReference type="EMBL" id="BOML01000032">
    <property type="protein sequence ID" value="GIE02589.1"/>
    <property type="molecule type" value="Genomic_DNA"/>
</dbReference>
<name>A0ABQ3YYI8_9ACTN</name>
<accession>A0ABQ3YYI8</accession>
<evidence type="ECO:0000313" key="2">
    <source>
        <dbReference type="Proteomes" id="UP000637628"/>
    </source>
</evidence>
<protein>
    <submittedName>
        <fullName evidence="1">Uncharacterized protein</fullName>
    </submittedName>
</protein>
<gene>
    <name evidence="1" type="ORF">Adu01nite_39390</name>
</gene>
<organism evidence="1 2">
    <name type="scientific">Paractinoplanes durhamensis</name>
    <dbReference type="NCBI Taxonomy" id="113563"/>
    <lineage>
        <taxon>Bacteria</taxon>
        <taxon>Bacillati</taxon>
        <taxon>Actinomycetota</taxon>
        <taxon>Actinomycetes</taxon>
        <taxon>Micromonosporales</taxon>
        <taxon>Micromonosporaceae</taxon>
        <taxon>Paractinoplanes</taxon>
    </lineage>
</organism>
<evidence type="ECO:0000313" key="1">
    <source>
        <dbReference type="EMBL" id="GIE02589.1"/>
    </source>
</evidence>
<proteinExistence type="predicted"/>
<comment type="caution">
    <text evidence="1">The sequence shown here is derived from an EMBL/GenBank/DDBJ whole genome shotgun (WGS) entry which is preliminary data.</text>
</comment>
<reference evidence="1 2" key="1">
    <citation type="submission" date="2021-01" db="EMBL/GenBank/DDBJ databases">
        <title>Whole genome shotgun sequence of Actinoplanes durhamensis NBRC 14914.</title>
        <authorList>
            <person name="Komaki H."/>
            <person name="Tamura T."/>
        </authorList>
    </citation>
    <scope>NUCLEOTIDE SEQUENCE [LARGE SCALE GENOMIC DNA]</scope>
    <source>
        <strain evidence="1 2">NBRC 14914</strain>
    </source>
</reference>
<dbReference type="Proteomes" id="UP000637628">
    <property type="component" value="Unassembled WGS sequence"/>
</dbReference>
<sequence>MAAGGAAPGGGDRGALYTERGANIGAMEIRRVAKRRPVSRDAVKRFAVRSTEASARLERRSVPTEYVRPPEVERLLAERQPQD</sequence>
<keyword evidence="2" id="KW-1185">Reference proteome</keyword>